<feature type="region of interest" description="Disordered" evidence="6">
    <location>
        <begin position="57"/>
        <end position="107"/>
    </location>
</feature>
<organism evidence="8 9">
    <name type="scientific">Ditylenchus dipsaci</name>
    <dbReference type="NCBI Taxonomy" id="166011"/>
    <lineage>
        <taxon>Eukaryota</taxon>
        <taxon>Metazoa</taxon>
        <taxon>Ecdysozoa</taxon>
        <taxon>Nematoda</taxon>
        <taxon>Chromadorea</taxon>
        <taxon>Rhabditida</taxon>
        <taxon>Tylenchina</taxon>
        <taxon>Tylenchomorpha</taxon>
        <taxon>Sphaerularioidea</taxon>
        <taxon>Anguinidae</taxon>
        <taxon>Anguininae</taxon>
        <taxon>Ditylenchus</taxon>
    </lineage>
</organism>
<dbReference type="PANTHER" id="PTHR16875:SF0">
    <property type="entry name" value="SELENOPROTEIN K"/>
    <property type="match status" value="1"/>
</dbReference>
<feature type="compositionally biased region" description="Low complexity" evidence="6">
    <location>
        <begin position="80"/>
        <end position="107"/>
    </location>
</feature>
<evidence type="ECO:0000256" key="6">
    <source>
        <dbReference type="SAM" id="MobiDB-lite"/>
    </source>
</evidence>
<feature type="compositionally biased region" description="Gly residues" evidence="6">
    <location>
        <begin position="62"/>
        <end position="79"/>
    </location>
</feature>
<keyword evidence="8" id="KW-1185">Reference proteome</keyword>
<dbReference type="Pfam" id="PF10961">
    <property type="entry name" value="SelK_SelG"/>
    <property type="match status" value="1"/>
</dbReference>
<name>A0A915CXV3_9BILA</name>
<dbReference type="AlphaFoldDB" id="A0A915CXV3"/>
<dbReference type="WBParaSite" id="jg13415">
    <property type="protein sequence ID" value="jg13415"/>
    <property type="gene ID" value="jg13415"/>
</dbReference>
<proteinExistence type="predicted"/>
<evidence type="ECO:0000256" key="7">
    <source>
        <dbReference type="SAM" id="Phobius"/>
    </source>
</evidence>
<evidence type="ECO:0000313" key="9">
    <source>
        <dbReference type="WBParaSite" id="jg13415"/>
    </source>
</evidence>
<evidence type="ECO:0000256" key="1">
    <source>
        <dbReference type="ARBA" id="ARBA00004167"/>
    </source>
</evidence>
<keyword evidence="2 7" id="KW-0812">Transmembrane</keyword>
<reference evidence="9" key="1">
    <citation type="submission" date="2022-11" db="UniProtKB">
        <authorList>
            <consortium name="WormBaseParasite"/>
        </authorList>
    </citation>
    <scope>IDENTIFICATION</scope>
</reference>
<dbReference type="GO" id="GO:0005794">
    <property type="term" value="C:Golgi apparatus"/>
    <property type="evidence" value="ECO:0007669"/>
    <property type="project" value="TreeGrafter"/>
</dbReference>
<dbReference type="GO" id="GO:0005789">
    <property type="term" value="C:endoplasmic reticulum membrane"/>
    <property type="evidence" value="ECO:0007669"/>
    <property type="project" value="TreeGrafter"/>
</dbReference>
<keyword evidence="4 7" id="KW-1133">Transmembrane helix</keyword>
<dbReference type="PANTHER" id="PTHR16875">
    <property type="entry name" value="SELENOPROTEIN K"/>
    <property type="match status" value="1"/>
</dbReference>
<evidence type="ECO:0000256" key="4">
    <source>
        <dbReference type="ARBA" id="ARBA00022989"/>
    </source>
</evidence>
<sequence>MVYVNKDGQVGGKKPFSITESFWNLIYFVIFFFRALLAPLLGQQTQYDPDSQARFRATLRGNTGGGGAAGGGGGPGRPQGGPRRPIGRLNTSGPSSMPSCPSGGCCR</sequence>
<keyword evidence="5 7" id="KW-0472">Membrane</keyword>
<keyword evidence="3" id="KW-0712">Selenocysteine</keyword>
<protein>
    <submittedName>
        <fullName evidence="9">Selenoprotein K</fullName>
    </submittedName>
</protein>
<evidence type="ECO:0000256" key="2">
    <source>
        <dbReference type="ARBA" id="ARBA00022692"/>
    </source>
</evidence>
<accession>A0A915CXV3</accession>
<dbReference type="Proteomes" id="UP000887574">
    <property type="component" value="Unplaced"/>
</dbReference>
<feature type="transmembrane region" description="Helical" evidence="7">
    <location>
        <begin position="22"/>
        <end position="42"/>
    </location>
</feature>
<evidence type="ECO:0000256" key="3">
    <source>
        <dbReference type="ARBA" id="ARBA00022933"/>
    </source>
</evidence>
<dbReference type="GO" id="GO:0032469">
    <property type="term" value="P:endoplasmic reticulum calcium ion homeostasis"/>
    <property type="evidence" value="ECO:0007669"/>
    <property type="project" value="TreeGrafter"/>
</dbReference>
<evidence type="ECO:0000256" key="5">
    <source>
        <dbReference type="ARBA" id="ARBA00023136"/>
    </source>
</evidence>
<dbReference type="GO" id="GO:0006816">
    <property type="term" value="P:calcium ion transport"/>
    <property type="evidence" value="ECO:0007669"/>
    <property type="project" value="TreeGrafter"/>
</dbReference>
<evidence type="ECO:0000313" key="8">
    <source>
        <dbReference type="Proteomes" id="UP000887574"/>
    </source>
</evidence>
<dbReference type="InterPro" id="IPR024491">
    <property type="entry name" value="Se_SelK/SelG"/>
</dbReference>
<comment type="subcellular location">
    <subcellularLocation>
        <location evidence="1">Membrane</location>
        <topology evidence="1">Single-pass membrane protein</topology>
    </subcellularLocation>
</comment>